<dbReference type="SUPFAM" id="SSF52540">
    <property type="entry name" value="P-loop containing nucleoside triphosphate hydrolases"/>
    <property type="match status" value="1"/>
</dbReference>
<dbReference type="Gene3D" id="3.40.50.300">
    <property type="entry name" value="P-loop containing nucleotide triphosphate hydrolases"/>
    <property type="match status" value="1"/>
</dbReference>
<dbReference type="InterPro" id="IPR027417">
    <property type="entry name" value="P-loop_NTPase"/>
</dbReference>
<dbReference type="Proteomes" id="UP000523000">
    <property type="component" value="Unassembled WGS sequence"/>
</dbReference>
<dbReference type="AlphaFoldDB" id="A0A839QP56"/>
<name>A0A839QP56_9MICC</name>
<protein>
    <submittedName>
        <fullName evidence="1">Uncharacterized protein</fullName>
    </submittedName>
</protein>
<accession>A0A839QP56</accession>
<reference evidence="1 2" key="1">
    <citation type="submission" date="2020-08" db="EMBL/GenBank/DDBJ databases">
        <title>Sequencing the genomes of 1000 actinobacteria strains.</title>
        <authorList>
            <person name="Klenk H.-P."/>
        </authorList>
    </citation>
    <scope>NUCLEOTIDE SEQUENCE [LARGE SCALE GENOMIC DNA]</scope>
    <source>
        <strain evidence="1 2">DSM 22826</strain>
    </source>
</reference>
<dbReference type="RefSeq" id="WP_183513198.1">
    <property type="nucleotide sequence ID" value="NZ_BAABGK010000093.1"/>
</dbReference>
<evidence type="ECO:0000313" key="1">
    <source>
        <dbReference type="EMBL" id="MBB2997540.1"/>
    </source>
</evidence>
<gene>
    <name evidence="1" type="ORF">E9229_003812</name>
</gene>
<organism evidence="1 2">
    <name type="scientific">Paeniglutamicibacter cryotolerans</name>
    <dbReference type="NCBI Taxonomy" id="670079"/>
    <lineage>
        <taxon>Bacteria</taxon>
        <taxon>Bacillati</taxon>
        <taxon>Actinomycetota</taxon>
        <taxon>Actinomycetes</taxon>
        <taxon>Micrococcales</taxon>
        <taxon>Micrococcaceae</taxon>
        <taxon>Paeniglutamicibacter</taxon>
    </lineage>
</organism>
<comment type="caution">
    <text evidence="1">The sequence shown here is derived from an EMBL/GenBank/DDBJ whole genome shotgun (WGS) entry which is preliminary data.</text>
</comment>
<proteinExistence type="predicted"/>
<sequence length="518" mass="58325">MDSFAPDQNTIDSLLRFRPAADMAIATDIKPLIDQMLGGGYSVLDPSTRIWTPEAAEEIRARVEDNPIEGTENNQWEKLDQQLAGASREAILLAAEMVFLRGHGLKASLPKSRRANVERVLYYLEEPLTIPEPMASWLARPANTAGFNPGPWYNQRLWLHLPWLCHFVQHWASLDGVQKDAARHDSWELQRVMLASGRDCSDMRNTLQFFARPDIFEPISAATMKRKIRAGLGPLIGGSTGSGPEALDRDLLSIRAALSQDRTEPFHFWDDGVHELWDEKPSSAGTDELNEPRRRHYWLYSPGAQASEWGEFSREGIMGIDWDSLGDIADYPDRESIRTALDIEGTGASNNNAVLAMWQFQNEISEGDIVYAKRGRRELVGRGEVISEASYDPERASFRNVRSVRWTHDGSWQHPGDAATKTLTDITAHRDYVAKLEALFDDNEADEPALIDTPVELPPYDRTAFLDQVYVDEAHYDRLCSVLARKKNIILAGPPGVGKTYTAKRLAGLGDYWYSGWR</sequence>
<keyword evidence="2" id="KW-1185">Reference proteome</keyword>
<dbReference type="EMBL" id="JACHVS010000005">
    <property type="protein sequence ID" value="MBB2997540.1"/>
    <property type="molecule type" value="Genomic_DNA"/>
</dbReference>
<evidence type="ECO:0000313" key="2">
    <source>
        <dbReference type="Proteomes" id="UP000523000"/>
    </source>
</evidence>